<keyword evidence="2" id="KW-1185">Reference proteome</keyword>
<dbReference type="AlphaFoldDB" id="A0A830GK18"/>
<evidence type="ECO:0000313" key="1">
    <source>
        <dbReference type="EMBL" id="GGN89343.1"/>
    </source>
</evidence>
<gene>
    <name evidence="1" type="ORF">GCM10009030_09940</name>
</gene>
<reference evidence="1" key="2">
    <citation type="submission" date="2020-09" db="EMBL/GenBank/DDBJ databases">
        <authorList>
            <person name="Sun Q."/>
            <person name="Ohkuma M."/>
        </authorList>
    </citation>
    <scope>NUCLEOTIDE SEQUENCE</scope>
    <source>
        <strain evidence="1">JCM 17820</strain>
    </source>
</reference>
<proteinExistence type="predicted"/>
<reference evidence="1" key="1">
    <citation type="journal article" date="2014" name="Int. J. Syst. Evol. Microbiol.">
        <title>Complete genome sequence of Corynebacterium casei LMG S-19264T (=DSM 44701T), isolated from a smear-ripened cheese.</title>
        <authorList>
            <consortium name="US DOE Joint Genome Institute (JGI-PGF)"/>
            <person name="Walter F."/>
            <person name="Albersmeier A."/>
            <person name="Kalinowski J."/>
            <person name="Ruckert C."/>
        </authorList>
    </citation>
    <scope>NUCLEOTIDE SEQUENCE</scope>
    <source>
        <strain evidence="1">JCM 17820</strain>
    </source>
</reference>
<name>A0A830GK18_9EURY</name>
<sequence length="65" mass="6810">MLQNGYTFAACPGIVSVTDADTDCVSSGVPSLGEILSRWRYGITVGERSGDCRGSLTGAPTNRIE</sequence>
<organism evidence="1 2">
    <name type="scientific">Haloarcula pellucida</name>
    <dbReference type="NCBI Taxonomy" id="1427151"/>
    <lineage>
        <taxon>Archaea</taxon>
        <taxon>Methanobacteriati</taxon>
        <taxon>Methanobacteriota</taxon>
        <taxon>Stenosarchaea group</taxon>
        <taxon>Halobacteria</taxon>
        <taxon>Halobacteriales</taxon>
        <taxon>Haloarculaceae</taxon>
        <taxon>Haloarcula</taxon>
    </lineage>
</organism>
<protein>
    <submittedName>
        <fullName evidence="1">Uncharacterized protein</fullName>
    </submittedName>
</protein>
<dbReference type="Proteomes" id="UP000605784">
    <property type="component" value="Unassembled WGS sequence"/>
</dbReference>
<evidence type="ECO:0000313" key="2">
    <source>
        <dbReference type="Proteomes" id="UP000605784"/>
    </source>
</evidence>
<comment type="caution">
    <text evidence="1">The sequence shown here is derived from an EMBL/GenBank/DDBJ whole genome shotgun (WGS) entry which is preliminary data.</text>
</comment>
<dbReference type="EMBL" id="BMOU01000001">
    <property type="protein sequence ID" value="GGN89343.1"/>
    <property type="molecule type" value="Genomic_DNA"/>
</dbReference>
<accession>A0A830GK18</accession>